<dbReference type="PANTHER" id="PTHR43479">
    <property type="entry name" value="ACREF/ENVCD OPERON REPRESSOR-RELATED"/>
    <property type="match status" value="1"/>
</dbReference>
<sequence length="228" mass="25513">MWTPLARQQQDKLSEDSPAAPRKRGAYRASQKREMTKAFKQDALESAAWKVFSTIGFDAATIRDIVSVSAVSPGSFYNYYKTKDVIFDLLLIKIIKRVRNAILHSRCETDTLEEMLVKSQSAVLQELLSISGAPRFFELNQHHVRARLFIMPETSEMLDDLKKKLIQTVNMLHISPDRMNFIASTVLTTGLEALLYIAHNPILDIQNVAKLSANMSAASIRAASAVSA</sequence>
<gene>
    <name evidence="5" type="ORF">ATR01nite_20010</name>
</gene>
<comment type="caution">
    <text evidence="5">The sequence shown here is derived from an EMBL/GenBank/DDBJ whole genome shotgun (WGS) entry which is preliminary data.</text>
</comment>
<evidence type="ECO:0000256" key="3">
    <source>
        <dbReference type="SAM" id="MobiDB-lite"/>
    </source>
</evidence>
<dbReference type="GO" id="GO:0003677">
    <property type="term" value="F:DNA binding"/>
    <property type="evidence" value="ECO:0007669"/>
    <property type="project" value="UniProtKB-UniRule"/>
</dbReference>
<keyword evidence="1 2" id="KW-0238">DNA-binding</keyword>
<reference evidence="5 6" key="1">
    <citation type="submission" date="2019-07" db="EMBL/GenBank/DDBJ databases">
        <title>Whole genome shotgun sequence of Acetobacter tropicalis NBRC 16470.</title>
        <authorList>
            <person name="Hosoyama A."/>
            <person name="Uohara A."/>
            <person name="Ohji S."/>
            <person name="Ichikawa N."/>
        </authorList>
    </citation>
    <scope>NUCLEOTIDE SEQUENCE [LARGE SCALE GENOMIC DNA]</scope>
    <source>
        <strain evidence="5 6">NBRC 16470</strain>
    </source>
</reference>
<dbReference type="EMBL" id="BJVR01000019">
    <property type="protein sequence ID" value="GEL50926.1"/>
    <property type="molecule type" value="Genomic_DNA"/>
</dbReference>
<feature type="region of interest" description="Disordered" evidence="3">
    <location>
        <begin position="1"/>
        <end position="31"/>
    </location>
</feature>
<dbReference type="PANTHER" id="PTHR43479:SF11">
    <property type="entry name" value="ACREF_ENVCD OPERON REPRESSOR-RELATED"/>
    <property type="match status" value="1"/>
</dbReference>
<dbReference type="InterPro" id="IPR001647">
    <property type="entry name" value="HTH_TetR"/>
</dbReference>
<dbReference type="Gene3D" id="1.10.357.10">
    <property type="entry name" value="Tetracycline Repressor, domain 2"/>
    <property type="match status" value="1"/>
</dbReference>
<dbReference type="AlphaFoldDB" id="A0A511FPQ8"/>
<dbReference type="Pfam" id="PF00440">
    <property type="entry name" value="TetR_N"/>
    <property type="match status" value="1"/>
</dbReference>
<evidence type="ECO:0000256" key="2">
    <source>
        <dbReference type="PROSITE-ProRule" id="PRU00335"/>
    </source>
</evidence>
<evidence type="ECO:0000259" key="4">
    <source>
        <dbReference type="PROSITE" id="PS50977"/>
    </source>
</evidence>
<dbReference type="Proteomes" id="UP000321800">
    <property type="component" value="Unassembled WGS sequence"/>
</dbReference>
<proteinExistence type="predicted"/>
<dbReference type="PROSITE" id="PS50977">
    <property type="entry name" value="HTH_TETR_2"/>
    <property type="match status" value="1"/>
</dbReference>
<dbReference type="SUPFAM" id="SSF46689">
    <property type="entry name" value="Homeodomain-like"/>
    <property type="match status" value="1"/>
</dbReference>
<feature type="DNA-binding region" description="H-T-H motif" evidence="2">
    <location>
        <begin position="61"/>
        <end position="80"/>
    </location>
</feature>
<protein>
    <recommendedName>
        <fullName evidence="4">HTH tetR-type domain-containing protein</fullName>
    </recommendedName>
</protein>
<organism evidence="5 6">
    <name type="scientific">Acetobacter tropicalis</name>
    <dbReference type="NCBI Taxonomy" id="104102"/>
    <lineage>
        <taxon>Bacteria</taxon>
        <taxon>Pseudomonadati</taxon>
        <taxon>Pseudomonadota</taxon>
        <taxon>Alphaproteobacteria</taxon>
        <taxon>Acetobacterales</taxon>
        <taxon>Acetobacteraceae</taxon>
        <taxon>Acetobacter</taxon>
    </lineage>
</organism>
<accession>A0A511FPQ8</accession>
<evidence type="ECO:0000313" key="5">
    <source>
        <dbReference type="EMBL" id="GEL50926.1"/>
    </source>
</evidence>
<dbReference type="InterPro" id="IPR050624">
    <property type="entry name" value="HTH-type_Tx_Regulator"/>
</dbReference>
<name>A0A511FPQ8_9PROT</name>
<dbReference type="InterPro" id="IPR009057">
    <property type="entry name" value="Homeodomain-like_sf"/>
</dbReference>
<evidence type="ECO:0000313" key="6">
    <source>
        <dbReference type="Proteomes" id="UP000321800"/>
    </source>
</evidence>
<feature type="domain" description="HTH tetR-type" evidence="4">
    <location>
        <begin position="38"/>
        <end position="98"/>
    </location>
</feature>
<evidence type="ECO:0000256" key="1">
    <source>
        <dbReference type="ARBA" id="ARBA00023125"/>
    </source>
</evidence>